<keyword evidence="1" id="KW-1133">Transmembrane helix</keyword>
<organism evidence="2 3">
    <name type="scientific">Fuscibacter oryzae</name>
    <dbReference type="NCBI Taxonomy" id="2803939"/>
    <lineage>
        <taxon>Bacteria</taxon>
        <taxon>Pseudomonadati</taxon>
        <taxon>Pseudomonadota</taxon>
        <taxon>Alphaproteobacteria</taxon>
        <taxon>Rhodobacterales</taxon>
        <taxon>Paracoccaceae</taxon>
        <taxon>Fuscibacter</taxon>
    </lineage>
</organism>
<dbReference type="Proteomes" id="UP000619033">
    <property type="component" value="Unassembled WGS sequence"/>
</dbReference>
<evidence type="ECO:0000313" key="3">
    <source>
        <dbReference type="Proteomes" id="UP000619033"/>
    </source>
</evidence>
<keyword evidence="3" id="KW-1185">Reference proteome</keyword>
<dbReference type="EMBL" id="JAESVP010000005">
    <property type="protein sequence ID" value="MBL4928853.1"/>
    <property type="molecule type" value="Genomic_DNA"/>
</dbReference>
<dbReference type="RefSeq" id="WP_202661271.1">
    <property type="nucleotide sequence ID" value="NZ_JAESVP010000005.1"/>
</dbReference>
<feature type="transmembrane region" description="Helical" evidence="1">
    <location>
        <begin position="80"/>
        <end position="103"/>
    </location>
</feature>
<comment type="caution">
    <text evidence="2">The sequence shown here is derived from an EMBL/GenBank/DDBJ whole genome shotgun (WGS) entry which is preliminary data.</text>
</comment>
<dbReference type="AlphaFoldDB" id="A0A8J7MUT5"/>
<evidence type="ECO:0000256" key="1">
    <source>
        <dbReference type="SAM" id="Phobius"/>
    </source>
</evidence>
<proteinExistence type="predicted"/>
<reference evidence="2" key="1">
    <citation type="submission" date="2021-01" db="EMBL/GenBank/DDBJ databases">
        <title>Genome seq and assembly of Tabrizicola sp. KVB23.</title>
        <authorList>
            <person name="Chhetri G."/>
        </authorList>
    </citation>
    <scope>NUCLEOTIDE SEQUENCE</scope>
    <source>
        <strain evidence="2">KVB23</strain>
    </source>
</reference>
<protein>
    <submittedName>
        <fullName evidence="2">Anti-sigma factor</fullName>
    </submittedName>
</protein>
<evidence type="ECO:0000313" key="2">
    <source>
        <dbReference type="EMBL" id="MBL4928853.1"/>
    </source>
</evidence>
<gene>
    <name evidence="2" type="ORF">JI744_12120</name>
</gene>
<keyword evidence="1" id="KW-0472">Membrane</keyword>
<accession>A0A8J7MUT5</accession>
<sequence>MSGQAILSDEDLLLLRHGNAADRATLAGHAAKDGQVAAKLAEWDRQDAALRTLYAPVAEEPVPPRLIAALRPPQPANRTAAWQFAAAAVVLLGLGFAGGWGMARLQAPQGQTLAMAALGSYATYAVEVAHPVEVPASDEAHLVKWLSKRLGQPIRVPDLARDGFRLIGGRLVPGQASPAGLLMYEDAMGRRLTIYVTRAEGAETDLAFAEAPGAQAFWWVDRGLGCALVGDLPRDTLRRLALQAYHDLTEV</sequence>
<name>A0A8J7MUT5_9RHOB</name>
<keyword evidence="1" id="KW-0812">Transmembrane</keyword>